<dbReference type="PROSITE" id="PS50928">
    <property type="entry name" value="ABC_TM1"/>
    <property type="match status" value="1"/>
</dbReference>
<evidence type="ECO:0000256" key="2">
    <source>
        <dbReference type="ARBA" id="ARBA00022448"/>
    </source>
</evidence>
<organism evidence="9 10">
    <name type="scientific">Caballeronia sordidicola</name>
    <name type="common">Burkholderia sordidicola</name>
    <dbReference type="NCBI Taxonomy" id="196367"/>
    <lineage>
        <taxon>Bacteria</taxon>
        <taxon>Pseudomonadati</taxon>
        <taxon>Pseudomonadota</taxon>
        <taxon>Betaproteobacteria</taxon>
        <taxon>Burkholderiales</taxon>
        <taxon>Burkholderiaceae</taxon>
        <taxon>Caballeronia</taxon>
    </lineage>
</organism>
<dbReference type="InterPro" id="IPR000515">
    <property type="entry name" value="MetI-like"/>
</dbReference>
<dbReference type="GO" id="GO:0042918">
    <property type="term" value="P:alkanesulfonate transmembrane transport"/>
    <property type="evidence" value="ECO:0007669"/>
    <property type="project" value="UniProtKB-ARBA"/>
</dbReference>
<reference evidence="9 10" key="1">
    <citation type="submission" date="2016-01" db="EMBL/GenBank/DDBJ databases">
        <authorList>
            <person name="Oliw E.H."/>
        </authorList>
    </citation>
    <scope>NUCLEOTIDE SEQUENCE [LARGE SCALE GENOMIC DNA]</scope>
    <source>
        <strain evidence="9">LMG 22029</strain>
    </source>
</reference>
<feature type="domain" description="ABC transmembrane type-1" evidence="8">
    <location>
        <begin position="94"/>
        <end position="278"/>
    </location>
</feature>
<protein>
    <submittedName>
        <fullName evidence="9">Aliphatic sulfonates transport permease</fullName>
    </submittedName>
</protein>
<dbReference type="Pfam" id="PF00528">
    <property type="entry name" value="BPD_transp_1"/>
    <property type="match status" value="1"/>
</dbReference>
<evidence type="ECO:0000256" key="3">
    <source>
        <dbReference type="ARBA" id="ARBA00022475"/>
    </source>
</evidence>
<keyword evidence="4 7" id="KW-0812">Transmembrane</keyword>
<evidence type="ECO:0000259" key="8">
    <source>
        <dbReference type="PROSITE" id="PS50928"/>
    </source>
</evidence>
<feature type="transmembrane region" description="Helical" evidence="7">
    <location>
        <begin position="63"/>
        <end position="85"/>
    </location>
</feature>
<dbReference type="GO" id="GO:0005886">
    <property type="term" value="C:plasma membrane"/>
    <property type="evidence" value="ECO:0007669"/>
    <property type="project" value="UniProtKB-SubCell"/>
</dbReference>
<evidence type="ECO:0000256" key="5">
    <source>
        <dbReference type="ARBA" id="ARBA00022989"/>
    </source>
</evidence>
<feature type="transmembrane region" description="Helical" evidence="7">
    <location>
        <begin position="135"/>
        <end position="154"/>
    </location>
</feature>
<name>A0A158H748_CABSO</name>
<dbReference type="Proteomes" id="UP000054893">
    <property type="component" value="Unassembled WGS sequence"/>
</dbReference>
<feature type="transmembrane region" description="Helical" evidence="7">
    <location>
        <begin position="200"/>
        <end position="220"/>
    </location>
</feature>
<evidence type="ECO:0000256" key="1">
    <source>
        <dbReference type="ARBA" id="ARBA00004651"/>
    </source>
</evidence>
<evidence type="ECO:0000256" key="7">
    <source>
        <dbReference type="RuleBase" id="RU363032"/>
    </source>
</evidence>
<dbReference type="CDD" id="cd06261">
    <property type="entry name" value="TM_PBP2"/>
    <property type="match status" value="1"/>
</dbReference>
<dbReference type="FunFam" id="1.10.3720.10:FF:000003">
    <property type="entry name" value="Aliphatic sulfonate ABC transporter permease"/>
    <property type="match status" value="1"/>
</dbReference>
<keyword evidence="5 7" id="KW-1133">Transmembrane helix</keyword>
<comment type="subcellular location">
    <subcellularLocation>
        <location evidence="1 7">Cell membrane</location>
        <topology evidence="1 7">Multi-pass membrane protein</topology>
    </subcellularLocation>
</comment>
<dbReference type="PANTHER" id="PTHR30151:SF0">
    <property type="entry name" value="ABC TRANSPORTER PERMEASE PROTEIN MJ0413-RELATED"/>
    <property type="match status" value="1"/>
</dbReference>
<feature type="transmembrane region" description="Helical" evidence="7">
    <location>
        <begin position="160"/>
        <end position="179"/>
    </location>
</feature>
<keyword evidence="2 7" id="KW-0813">Transport</keyword>
<dbReference type="EMBL" id="FCOC02000014">
    <property type="protein sequence ID" value="SAL40135.1"/>
    <property type="molecule type" value="Genomic_DNA"/>
</dbReference>
<gene>
    <name evidence="9" type="ORF">AWB64_04252</name>
</gene>
<dbReference type="AlphaFoldDB" id="A0A158H748"/>
<evidence type="ECO:0000313" key="10">
    <source>
        <dbReference type="Proteomes" id="UP000054893"/>
    </source>
</evidence>
<dbReference type="PANTHER" id="PTHR30151">
    <property type="entry name" value="ALKANE SULFONATE ABC TRANSPORTER-RELATED, MEMBRANE SUBUNIT"/>
    <property type="match status" value="1"/>
</dbReference>
<feature type="transmembrane region" description="Helical" evidence="7">
    <location>
        <begin position="256"/>
        <end position="277"/>
    </location>
</feature>
<comment type="similarity">
    <text evidence="7">Belongs to the binding-protein-dependent transport system permease family.</text>
</comment>
<dbReference type="RefSeq" id="WP_082850568.1">
    <property type="nucleotide sequence ID" value="NZ_FCOC02000014.1"/>
</dbReference>
<accession>A0A158H748</accession>
<evidence type="ECO:0000256" key="6">
    <source>
        <dbReference type="ARBA" id="ARBA00023136"/>
    </source>
</evidence>
<dbReference type="SUPFAM" id="SSF161098">
    <property type="entry name" value="MetI-like"/>
    <property type="match status" value="1"/>
</dbReference>
<keyword evidence="6 7" id="KW-0472">Membrane</keyword>
<feature type="transmembrane region" description="Helical" evidence="7">
    <location>
        <begin position="105"/>
        <end position="123"/>
    </location>
</feature>
<dbReference type="OrthoDB" id="8859188at2"/>
<dbReference type="Gene3D" id="1.10.3720.10">
    <property type="entry name" value="MetI-like"/>
    <property type="match status" value="1"/>
</dbReference>
<dbReference type="InterPro" id="IPR035906">
    <property type="entry name" value="MetI-like_sf"/>
</dbReference>
<proteinExistence type="inferred from homology"/>
<keyword evidence="3" id="KW-1003">Cell membrane</keyword>
<evidence type="ECO:0000313" key="9">
    <source>
        <dbReference type="EMBL" id="SAL40135.1"/>
    </source>
</evidence>
<evidence type="ECO:0000256" key="4">
    <source>
        <dbReference type="ARBA" id="ARBA00022692"/>
    </source>
</evidence>
<sequence>MRNRSTATAVFAASEPFASDASNSAAGSPLKEPSPLRIHAVRVFERSIALIGFLLLWELLPRLGIVSSAYLSPPSSVMIAIAHLFDTGEVWKHIGASAFRSLAGLLLAVAAGIVGGFLLGWFRRVERVADPLYQLLRQVSAFALFPVFMLFLGIGESSKIAIIVWAAFWPVLLNTLSGVKQVERIFIDCARSMGATQGFIFAKVILPAALPQILTGIRLAGAYSITALVAAEMIGARSGLGFYTLNSQETFQIPDMYAGIVLLALFGLLINYGLSLLERKLLRWRVGITQNG</sequence>